<keyword evidence="10" id="KW-0347">Helicase</keyword>
<dbReference type="Gene3D" id="3.30.420.10">
    <property type="entry name" value="Ribonuclease H-like superfamily/Ribonuclease H"/>
    <property type="match status" value="1"/>
</dbReference>
<comment type="similarity">
    <text evidence="6 7">Belongs to the helicase family. DinG subfamily. Type 2 sub-subfamily.</text>
</comment>
<dbReference type="InterPro" id="IPR045028">
    <property type="entry name" value="DinG/Rad3-like"/>
</dbReference>
<protein>
    <recommendedName>
        <fullName evidence="6 7">3'-5' exonuclease DinG</fullName>
        <ecNumber evidence="6 7">3.1.-.-</ecNumber>
    </recommendedName>
</protein>
<evidence type="ECO:0000313" key="10">
    <source>
        <dbReference type="EMBL" id="NYE04779.1"/>
    </source>
</evidence>
<dbReference type="Gene3D" id="3.40.50.300">
    <property type="entry name" value="P-loop containing nucleotide triphosphate hydrolases"/>
    <property type="match status" value="2"/>
</dbReference>
<evidence type="ECO:0000256" key="4">
    <source>
        <dbReference type="ARBA" id="ARBA00022839"/>
    </source>
</evidence>
<keyword evidence="5 6" id="KW-0067">ATP-binding</keyword>
<evidence type="ECO:0000256" key="7">
    <source>
        <dbReference type="RuleBase" id="RU364106"/>
    </source>
</evidence>
<name>A0A852TA34_9BACI</name>
<dbReference type="SMART" id="SM00491">
    <property type="entry name" value="HELICc2"/>
    <property type="match status" value="1"/>
</dbReference>
<dbReference type="EC" id="3.1.-.-" evidence="6 7"/>
<evidence type="ECO:0000313" key="11">
    <source>
        <dbReference type="Proteomes" id="UP000548423"/>
    </source>
</evidence>
<accession>A0A852TA34</accession>
<comment type="caution">
    <text evidence="10">The sequence shown here is derived from an EMBL/GenBank/DDBJ whole genome shotgun (WGS) entry which is preliminary data.</text>
</comment>
<dbReference type="GO" id="GO:0016818">
    <property type="term" value="F:hydrolase activity, acting on acid anhydrides, in phosphorus-containing anhydrides"/>
    <property type="evidence" value="ECO:0007669"/>
    <property type="project" value="InterPro"/>
</dbReference>
<evidence type="ECO:0000256" key="1">
    <source>
        <dbReference type="ARBA" id="ARBA00022722"/>
    </source>
</evidence>
<dbReference type="SMART" id="SM00479">
    <property type="entry name" value="EXOIII"/>
    <property type="match status" value="1"/>
</dbReference>
<dbReference type="EMBL" id="JACCBX010000003">
    <property type="protein sequence ID" value="NYE04779.1"/>
    <property type="molecule type" value="Genomic_DNA"/>
</dbReference>
<organism evidence="10 11">
    <name type="scientific">Neobacillus niacini</name>
    <dbReference type="NCBI Taxonomy" id="86668"/>
    <lineage>
        <taxon>Bacteria</taxon>
        <taxon>Bacillati</taxon>
        <taxon>Bacillota</taxon>
        <taxon>Bacilli</taxon>
        <taxon>Bacillales</taxon>
        <taxon>Bacillaceae</taxon>
        <taxon>Neobacillus</taxon>
    </lineage>
</organism>
<dbReference type="PANTHER" id="PTHR11472:SF34">
    <property type="entry name" value="REGULATOR OF TELOMERE ELONGATION HELICASE 1"/>
    <property type="match status" value="1"/>
</dbReference>
<dbReference type="SUPFAM" id="SSF52540">
    <property type="entry name" value="P-loop containing nucleoside triphosphate hydrolases"/>
    <property type="match status" value="1"/>
</dbReference>
<dbReference type="InterPro" id="IPR006054">
    <property type="entry name" value="DnaQ"/>
</dbReference>
<dbReference type="HAMAP" id="MF_02206">
    <property type="entry name" value="DinG_exonucl"/>
    <property type="match status" value="1"/>
</dbReference>
<dbReference type="CDD" id="cd06127">
    <property type="entry name" value="DEDDh"/>
    <property type="match status" value="1"/>
</dbReference>
<dbReference type="InterPro" id="IPR006310">
    <property type="entry name" value="DinG"/>
</dbReference>
<dbReference type="NCBIfam" id="TIGR00573">
    <property type="entry name" value="dnaq"/>
    <property type="match status" value="1"/>
</dbReference>
<proteinExistence type="inferred from homology"/>
<dbReference type="PANTHER" id="PTHR11472">
    <property type="entry name" value="DNA REPAIR DEAD HELICASE RAD3/XP-D SUBFAMILY MEMBER"/>
    <property type="match status" value="1"/>
</dbReference>
<feature type="binding site" evidence="6">
    <location>
        <begin position="287"/>
        <end position="294"/>
    </location>
    <ligand>
        <name>ATP</name>
        <dbReference type="ChEBI" id="CHEBI:30616"/>
    </ligand>
</feature>
<dbReference type="InterPro" id="IPR014001">
    <property type="entry name" value="Helicase_ATP-bd"/>
</dbReference>
<keyword evidence="4 6" id="KW-0269">Exonuclease</keyword>
<dbReference type="InterPro" id="IPR006555">
    <property type="entry name" value="ATP-dep_Helicase_C"/>
</dbReference>
<dbReference type="PROSITE" id="PS51193">
    <property type="entry name" value="HELICASE_ATP_BIND_2"/>
    <property type="match status" value="1"/>
</dbReference>
<dbReference type="GO" id="GO:0003678">
    <property type="term" value="F:DNA helicase activity"/>
    <property type="evidence" value="ECO:0007669"/>
    <property type="project" value="TreeGrafter"/>
</dbReference>
<dbReference type="Proteomes" id="UP000548423">
    <property type="component" value="Unassembled WGS sequence"/>
</dbReference>
<evidence type="ECO:0000256" key="6">
    <source>
        <dbReference type="HAMAP-Rule" id="MF_02206"/>
    </source>
</evidence>
<dbReference type="NCBIfam" id="NF005981">
    <property type="entry name" value="PRK08074.1"/>
    <property type="match status" value="1"/>
</dbReference>
<dbReference type="InterPro" id="IPR013520">
    <property type="entry name" value="Ribonucl_H"/>
</dbReference>
<evidence type="ECO:0000256" key="2">
    <source>
        <dbReference type="ARBA" id="ARBA00022741"/>
    </source>
</evidence>
<dbReference type="Pfam" id="PF00929">
    <property type="entry name" value="RNase_T"/>
    <property type="match status" value="1"/>
</dbReference>
<evidence type="ECO:0000256" key="3">
    <source>
        <dbReference type="ARBA" id="ARBA00022801"/>
    </source>
</evidence>
<feature type="domain" description="Helicase ATP-binding" evidence="9">
    <location>
        <begin position="252"/>
        <end position="517"/>
    </location>
</feature>
<dbReference type="GO" id="GO:0005524">
    <property type="term" value="F:ATP binding"/>
    <property type="evidence" value="ECO:0007669"/>
    <property type="project" value="UniProtKB-UniRule"/>
</dbReference>
<keyword evidence="2 6" id="KW-0547">Nucleotide-binding</keyword>
<sequence length="936" mass="106630">MINKFVVVDLETTGNNPKKGDKIIQFAAVVIEDGKITESFSSLVNPQRPIPAFIEELTGLEDNMVKDAPLFTEIAPKVNELLEGAYFVAHNVLFDLSFLQEELIQAGFEGFYGSVLDTVEMARIIFPTADGYKLSDLAVREDLQHDRPHQADSDAQVTAELFLILVNRLSQLPELTLRQLSQLSGGLKSDLQQLIDEIILELDQISVSWQESLEICNHTFALKKPLSISMLTNRQYQEDDQYPSSEDEKVVMVKKAFTNFEKRIGQFQMMDGVYRSFHSGKHTLIEAGTGVGKSLGYLLPVAYFSKQNKQPIVVSTHTIQLQEQIIYKEIPLLAKILPFEIKCVLLKGRNHYISLEKFALSLLEENDNYDTTLTKMQILVWLTETNTGDRDELNLSSGGNIFWNKIKNEQTIFSMNKIWQEKDFYLRAQSEAQSADIIITNHSLLLSNLSSETSILPNFDYAVIDEGHHFEKVASQYFGRSLDYLTTRLLLSQFGQYEQRMLYYELEMILDSLKTAREEVLETGKINQLAADLSYEMDEFFKLTALYAKTNSAERRGINRAKVRFTHNDGGKERNALVHSAERFAFLLKDLQTAITHCLELIKKSNGALTSKQKGKLEEIISFRNELEELRLTVQDCFIKKSDDVKWIEIDFRSQQNVTTFYAQPAFVSASLKERFFNIKRGVVLTSATLTVNHSFDYVINEIGLVKDNTLTMVIPSPFDYKNQVQLLIPDDLPEVNATSLEDYVIAITEHIITIAEATKGRMLILFTAHDMLKKTYELIKESGFLNDFAMIAQGITSGSRSRLTRNFQRYDKAILLGTSSFWEGVDIPGEDLSCLVIVRLPFSPPDEPLTEAKCQVIKQRGGNAFTEYSLPEAILRFKQGFGRLIRTEKDRGIMLVFDKRITTTKYGKAFLKSIPDVPMKKGNIDELVEIIYKWL</sequence>
<dbReference type="GO" id="GO:0006260">
    <property type="term" value="P:DNA replication"/>
    <property type="evidence" value="ECO:0007669"/>
    <property type="project" value="InterPro"/>
</dbReference>
<gene>
    <name evidence="6 7" type="primary">dinG</name>
    <name evidence="10" type="ORF">F4694_001528</name>
</gene>
<dbReference type="FunFam" id="3.30.420.10:FF:000045">
    <property type="entry name" value="3'-5' exonuclease DinG"/>
    <property type="match status" value="1"/>
</dbReference>
<dbReference type="AlphaFoldDB" id="A0A852TA34"/>
<dbReference type="InterPro" id="IPR027417">
    <property type="entry name" value="P-loop_NTPase"/>
</dbReference>
<feature type="domain" description="Helicase ATP-binding" evidence="8">
    <location>
        <begin position="274"/>
        <end position="513"/>
    </location>
</feature>
<evidence type="ECO:0000259" key="9">
    <source>
        <dbReference type="PROSITE" id="PS51193"/>
    </source>
</evidence>
<dbReference type="Pfam" id="PF13307">
    <property type="entry name" value="Helicase_C_2"/>
    <property type="match status" value="1"/>
</dbReference>
<dbReference type="InterPro" id="IPR036397">
    <property type="entry name" value="RNaseH_sf"/>
</dbReference>
<dbReference type="GO" id="GO:0003677">
    <property type="term" value="F:DNA binding"/>
    <property type="evidence" value="ECO:0007669"/>
    <property type="project" value="InterPro"/>
</dbReference>
<evidence type="ECO:0000259" key="8">
    <source>
        <dbReference type="PROSITE" id="PS51192"/>
    </source>
</evidence>
<dbReference type="GO" id="GO:0003887">
    <property type="term" value="F:DNA-directed DNA polymerase activity"/>
    <property type="evidence" value="ECO:0007669"/>
    <property type="project" value="InterPro"/>
</dbReference>
<reference evidence="11" key="2">
    <citation type="submission" date="2020-08" db="EMBL/GenBank/DDBJ databases">
        <title>The Agave Microbiome: Exploring the role of microbial communities in plant adaptations to desert environments.</title>
        <authorList>
            <person name="Partida-Martinez L.P."/>
        </authorList>
    </citation>
    <scope>NUCLEOTIDE SEQUENCE [LARGE SCALE GENOMIC DNA]</scope>
    <source>
        <strain evidence="11">AT2.8</strain>
    </source>
</reference>
<comment type="function">
    <text evidence="6 7">3'-5' exonuclease.</text>
</comment>
<dbReference type="InterPro" id="IPR014013">
    <property type="entry name" value="Helic_SF1/SF2_ATP-bd_DinG/Rad3"/>
</dbReference>
<keyword evidence="3 6" id="KW-0378">Hydrolase</keyword>
<dbReference type="FunFam" id="3.40.50.300:FF:000437">
    <property type="entry name" value="ATP-dependent DNA helicase DinG"/>
    <property type="match status" value="1"/>
</dbReference>
<dbReference type="NCBIfam" id="TIGR01407">
    <property type="entry name" value="dinG_rel"/>
    <property type="match status" value="1"/>
</dbReference>
<dbReference type="PROSITE" id="PS51192">
    <property type="entry name" value="HELICASE_ATP_BIND_1"/>
    <property type="match status" value="1"/>
</dbReference>
<keyword evidence="1 6" id="KW-0540">Nuclease</keyword>
<reference evidence="11" key="1">
    <citation type="submission" date="2020-07" db="EMBL/GenBank/DDBJ databases">
        <authorList>
            <person name="Partida-Martinez L."/>
            <person name="Huntemann M."/>
            <person name="Clum A."/>
            <person name="Wang J."/>
            <person name="Palaniappan K."/>
            <person name="Ritter S."/>
            <person name="Chen I.-M."/>
            <person name="Stamatis D."/>
            <person name="Reddy T."/>
            <person name="O'Malley R."/>
            <person name="Daum C."/>
            <person name="Shapiro N."/>
            <person name="Ivanova N."/>
            <person name="Kyrpides N."/>
            <person name="Woyke T."/>
        </authorList>
    </citation>
    <scope>NUCLEOTIDE SEQUENCE [LARGE SCALE GENOMIC DNA]</scope>
    <source>
        <strain evidence="11">AT2.8</strain>
    </source>
</reference>
<dbReference type="GO" id="GO:0008408">
    <property type="term" value="F:3'-5' exonuclease activity"/>
    <property type="evidence" value="ECO:0007669"/>
    <property type="project" value="UniProtKB-UniRule"/>
</dbReference>
<dbReference type="InterPro" id="IPR012337">
    <property type="entry name" value="RNaseH-like_sf"/>
</dbReference>
<comment type="caution">
    <text evidence="6">Lacks conserved residue(s) required for the propagation of feature annotation.</text>
</comment>
<dbReference type="SUPFAM" id="SSF53098">
    <property type="entry name" value="Ribonuclease H-like"/>
    <property type="match status" value="1"/>
</dbReference>
<evidence type="ECO:0000256" key="5">
    <source>
        <dbReference type="ARBA" id="ARBA00022840"/>
    </source>
</evidence>